<dbReference type="Proteomes" id="UP001163823">
    <property type="component" value="Chromosome 4"/>
</dbReference>
<keyword evidence="5" id="KW-0539">Nucleus</keyword>
<keyword evidence="3 6" id="KW-0863">Zinc-finger</keyword>
<dbReference type="Gene3D" id="3.30.40.10">
    <property type="entry name" value="Zinc/RING finger domain, C3HC4 (zinc finger)"/>
    <property type="match status" value="1"/>
</dbReference>
<proteinExistence type="predicted"/>
<dbReference type="Pfam" id="PF00628">
    <property type="entry name" value="PHD"/>
    <property type="match status" value="1"/>
</dbReference>
<dbReference type="Pfam" id="PF23209">
    <property type="entry name" value="IDM1_C"/>
    <property type="match status" value="1"/>
</dbReference>
<keyword evidence="2" id="KW-0479">Metal-binding</keyword>
<dbReference type="InterPro" id="IPR001965">
    <property type="entry name" value="Znf_PHD"/>
</dbReference>
<dbReference type="InterPro" id="IPR019787">
    <property type="entry name" value="Znf_PHD-finger"/>
</dbReference>
<dbReference type="PROSITE" id="PS50016">
    <property type="entry name" value="ZF_PHD_2"/>
    <property type="match status" value="1"/>
</dbReference>
<dbReference type="SMART" id="SM00249">
    <property type="entry name" value="PHD"/>
    <property type="match status" value="2"/>
</dbReference>
<comment type="caution">
    <text evidence="10">The sequence shown here is derived from an EMBL/GenBank/DDBJ whole genome shotgun (WGS) entry which is preliminary data.</text>
</comment>
<evidence type="ECO:0000256" key="1">
    <source>
        <dbReference type="ARBA" id="ARBA00004123"/>
    </source>
</evidence>
<dbReference type="GO" id="GO:0006357">
    <property type="term" value="P:regulation of transcription by RNA polymerase II"/>
    <property type="evidence" value="ECO:0007669"/>
    <property type="project" value="TreeGrafter"/>
</dbReference>
<keyword evidence="11" id="KW-1185">Reference proteome</keyword>
<accession>A0AAD7Q0U9</accession>
<dbReference type="SUPFAM" id="SSF57903">
    <property type="entry name" value="FYVE/PHD zinc finger"/>
    <property type="match status" value="1"/>
</dbReference>
<dbReference type="PROSITE" id="PS51186">
    <property type="entry name" value="GNAT"/>
    <property type="match status" value="1"/>
</dbReference>
<evidence type="ECO:0000313" key="10">
    <source>
        <dbReference type="EMBL" id="KAJ7972777.1"/>
    </source>
</evidence>
<dbReference type="InterPro" id="IPR011011">
    <property type="entry name" value="Znf_FYVE_PHD"/>
</dbReference>
<organism evidence="10 11">
    <name type="scientific">Quillaja saponaria</name>
    <name type="common">Soap bark tree</name>
    <dbReference type="NCBI Taxonomy" id="32244"/>
    <lineage>
        <taxon>Eukaryota</taxon>
        <taxon>Viridiplantae</taxon>
        <taxon>Streptophyta</taxon>
        <taxon>Embryophyta</taxon>
        <taxon>Tracheophyta</taxon>
        <taxon>Spermatophyta</taxon>
        <taxon>Magnoliopsida</taxon>
        <taxon>eudicotyledons</taxon>
        <taxon>Gunneridae</taxon>
        <taxon>Pentapetalae</taxon>
        <taxon>rosids</taxon>
        <taxon>fabids</taxon>
        <taxon>Fabales</taxon>
        <taxon>Quillajaceae</taxon>
        <taxon>Quillaja</taxon>
    </lineage>
</organism>
<evidence type="ECO:0000256" key="7">
    <source>
        <dbReference type="SAM" id="MobiDB-lite"/>
    </source>
</evidence>
<evidence type="ECO:0000256" key="6">
    <source>
        <dbReference type="PROSITE-ProRule" id="PRU00146"/>
    </source>
</evidence>
<comment type="subcellular location">
    <subcellularLocation>
        <location evidence="1">Nucleus</location>
    </subcellularLocation>
</comment>
<evidence type="ECO:0000256" key="4">
    <source>
        <dbReference type="ARBA" id="ARBA00022833"/>
    </source>
</evidence>
<gene>
    <name evidence="10" type="ORF">O6P43_010617</name>
</gene>
<feature type="domain" description="N-acetyltransferase" evidence="9">
    <location>
        <begin position="293"/>
        <end position="453"/>
    </location>
</feature>
<feature type="domain" description="PHD-type" evidence="8">
    <location>
        <begin position="150"/>
        <end position="195"/>
    </location>
</feature>
<evidence type="ECO:0000256" key="2">
    <source>
        <dbReference type="ARBA" id="ARBA00022723"/>
    </source>
</evidence>
<sequence length="811" mass="90213">MPNLVKDHKRQKTQNRKRCALLVRNAKEKVDSDVDGYLPYNGKRTVLSWMIDLGLIPLNGKVQFKNGRKKHAILEGRITRDGINCDCCSEVVTISKFEAHAGSKIYEPLKNIYVEETSLLQCELDSWNKQDESERKDFHFIDVSGDDPNDDTCGICGDGGDLICCDSCPSTFHQGCLDIKKFPSGDWNCVYCCCKFCGLVGGSTYTRDEIDDVAKSPLLKCRLCEEKYHDFCIQMNGSVNHESRDPSFCGNRCQEVFERFKGLLGVKHEIEEGFSWTLIHRSSVGVEASQINSQLVECNSKLAVALLVMDECFLPVIDHRSGINLIRSILYNCGSNFNRLNYSGFFTAILERGDEIIAAASIRIHGNQLAEMPFIGTRYMYRRQGMCRRLLSGIESVLSSLNVEILVIPAISELRETWTSVFGFEPLEVTNKQKMNNMNLLVFPGVDMLQKRILKHECDVENMIQVEGKINDKPVSTESGSQLPDALLNDDTTSETVNFHNGATDQVKFRVIHDNLEEKNNDALKQGKEISEFQNADSGCVILPKDAKVTELISELNQCSISGEGRKSCMVSYPFVSLESTENFHCEAKDETVTNNLNCVEDSLHCLSESVSNESKNTGFIDESKASDDFFCHASESRMPLSHDAAKLVHHDSQKLQVTGCVCDSREQMPNTCGLRTDLVLAQHLSISLKEFSPASATCSGSPFTSVRLGEENISNGLAVDCDIKPLSQENEQYAAEAELCDTKMPDIGTCTSSGVIPSTWGTEVNVTSADERKEASTVAGTIPNPANVDLFPSRLQMENKFPEQSQPDSR</sequence>
<dbReference type="Pfam" id="PF16135">
    <property type="entry name" value="TDBD"/>
    <property type="match status" value="1"/>
</dbReference>
<feature type="region of interest" description="Disordered" evidence="7">
    <location>
        <begin position="781"/>
        <end position="811"/>
    </location>
</feature>
<dbReference type="SUPFAM" id="SSF55729">
    <property type="entry name" value="Acyl-CoA N-acyltransferases (Nat)"/>
    <property type="match status" value="1"/>
</dbReference>
<evidence type="ECO:0000313" key="11">
    <source>
        <dbReference type="Proteomes" id="UP001163823"/>
    </source>
</evidence>
<dbReference type="GO" id="GO:0005634">
    <property type="term" value="C:nucleus"/>
    <property type="evidence" value="ECO:0007669"/>
    <property type="project" value="UniProtKB-SubCell"/>
</dbReference>
<name>A0AAD7Q0U9_QUISA</name>
<evidence type="ECO:0000259" key="9">
    <source>
        <dbReference type="PROSITE" id="PS51186"/>
    </source>
</evidence>
<dbReference type="PANTHER" id="PTHR46309:SF1">
    <property type="entry name" value="PHD FINGER PROTEIN 12"/>
    <property type="match status" value="1"/>
</dbReference>
<protein>
    <submittedName>
        <fullName evidence="10">Acyl-CoA N-acyltransferase with RING/FYVE/PHD-type zinc finger protein</fullName>
    </submittedName>
</protein>
<dbReference type="InterPro" id="IPR013083">
    <property type="entry name" value="Znf_RING/FYVE/PHD"/>
</dbReference>
<dbReference type="EMBL" id="JARAOO010000004">
    <property type="protein sequence ID" value="KAJ7972777.1"/>
    <property type="molecule type" value="Genomic_DNA"/>
</dbReference>
<keyword evidence="4" id="KW-0862">Zinc</keyword>
<dbReference type="AlphaFoldDB" id="A0AAD7Q0U9"/>
<dbReference type="InterPro" id="IPR016181">
    <property type="entry name" value="Acyl_CoA_acyltransferase"/>
</dbReference>
<dbReference type="KEGG" id="qsa:O6P43_010617"/>
<dbReference type="InterPro" id="IPR042163">
    <property type="entry name" value="PHF12"/>
</dbReference>
<evidence type="ECO:0000256" key="5">
    <source>
        <dbReference type="ARBA" id="ARBA00023242"/>
    </source>
</evidence>
<dbReference type="GO" id="GO:0016747">
    <property type="term" value="F:acyltransferase activity, transferring groups other than amino-acyl groups"/>
    <property type="evidence" value="ECO:0007669"/>
    <property type="project" value="InterPro"/>
</dbReference>
<reference evidence="10" key="1">
    <citation type="journal article" date="2023" name="Science">
        <title>Elucidation of the pathway for biosynthesis of saponin adjuvants from the soapbark tree.</title>
        <authorList>
            <person name="Reed J."/>
            <person name="Orme A."/>
            <person name="El-Demerdash A."/>
            <person name="Owen C."/>
            <person name="Martin L.B.B."/>
            <person name="Misra R.C."/>
            <person name="Kikuchi S."/>
            <person name="Rejzek M."/>
            <person name="Martin A.C."/>
            <person name="Harkess A."/>
            <person name="Leebens-Mack J."/>
            <person name="Louveau T."/>
            <person name="Stephenson M.J."/>
            <person name="Osbourn A."/>
        </authorList>
    </citation>
    <scope>NUCLEOTIDE SEQUENCE</scope>
    <source>
        <strain evidence="10">S10</strain>
    </source>
</reference>
<dbReference type="InterPro" id="IPR032308">
    <property type="entry name" value="TDBD"/>
</dbReference>
<evidence type="ECO:0000259" key="8">
    <source>
        <dbReference type="PROSITE" id="PS50016"/>
    </source>
</evidence>
<dbReference type="GO" id="GO:0008270">
    <property type="term" value="F:zinc ion binding"/>
    <property type="evidence" value="ECO:0007669"/>
    <property type="project" value="UniProtKB-KW"/>
</dbReference>
<dbReference type="InterPro" id="IPR056511">
    <property type="entry name" value="IDM1_C"/>
</dbReference>
<dbReference type="GO" id="GO:0003714">
    <property type="term" value="F:transcription corepressor activity"/>
    <property type="evidence" value="ECO:0007669"/>
    <property type="project" value="InterPro"/>
</dbReference>
<dbReference type="PANTHER" id="PTHR46309">
    <property type="entry name" value="PHD FINGER PROTEIN 12"/>
    <property type="match status" value="1"/>
</dbReference>
<dbReference type="InterPro" id="IPR000182">
    <property type="entry name" value="GNAT_dom"/>
</dbReference>
<evidence type="ECO:0000256" key="3">
    <source>
        <dbReference type="ARBA" id="ARBA00022771"/>
    </source>
</evidence>